<reference evidence="2" key="2">
    <citation type="submission" date="2019-06" db="EMBL/GenBank/DDBJ databases">
        <title>Co-occurence of chitin degradation, pigmentation and bioactivity in marine Pseudoalteromonas.</title>
        <authorList>
            <person name="Sonnenschein E.C."/>
            <person name="Bech P.K."/>
        </authorList>
    </citation>
    <scope>NUCLEOTIDE SEQUENCE [LARGE SCALE GENOMIC DNA]</scope>
    <source>
        <strain evidence="2">S2897</strain>
    </source>
</reference>
<comment type="caution">
    <text evidence="1">The sequence shown here is derived from an EMBL/GenBank/DDBJ whole genome shotgun (WGS) entry which is preliminary data.</text>
</comment>
<gene>
    <name evidence="1" type="ORF">CWC05_24025</name>
</gene>
<proteinExistence type="predicted"/>
<accession>A0A5S3Y0M9</accession>
<protein>
    <submittedName>
        <fullName evidence="1">TonB-dependent copper receptor</fullName>
    </submittedName>
</protein>
<feature type="non-terminal residue" evidence="1">
    <location>
        <position position="84"/>
    </location>
</feature>
<organism evidence="1 2">
    <name type="scientific">Pseudoalteromonas ruthenica</name>
    <dbReference type="NCBI Taxonomy" id="151081"/>
    <lineage>
        <taxon>Bacteria</taxon>
        <taxon>Pseudomonadati</taxon>
        <taxon>Pseudomonadota</taxon>
        <taxon>Gammaproteobacteria</taxon>
        <taxon>Alteromonadales</taxon>
        <taxon>Pseudoalteromonadaceae</taxon>
        <taxon>Pseudoalteromonas</taxon>
    </lineage>
</organism>
<feature type="non-terminal residue" evidence="1">
    <location>
        <position position="1"/>
    </location>
</feature>
<evidence type="ECO:0000313" key="1">
    <source>
        <dbReference type="EMBL" id="TMP65589.1"/>
    </source>
</evidence>
<reference evidence="1 2" key="1">
    <citation type="submission" date="2017-12" db="EMBL/GenBank/DDBJ databases">
        <authorList>
            <person name="Paulsen S."/>
            <person name="Gram L.K."/>
        </authorList>
    </citation>
    <scope>NUCLEOTIDE SEQUENCE [LARGE SCALE GENOMIC DNA]</scope>
    <source>
        <strain evidence="1 2">S2897</strain>
    </source>
</reference>
<dbReference type="AlphaFoldDB" id="A0A5S3Y0M9"/>
<name>A0A5S3Y0M9_9GAMM</name>
<dbReference type="Proteomes" id="UP000305874">
    <property type="component" value="Unassembled WGS sequence"/>
</dbReference>
<sequence>ETLARITDGAFKKTGLFTEYEYKINAKQQLISGLRLDRWQATDKRQNISVMMKTMPNPTASFTRKDTLWSGFARLQQQNNNNSY</sequence>
<keyword evidence="1" id="KW-0675">Receptor</keyword>
<dbReference type="EMBL" id="PNCG01001113">
    <property type="protein sequence ID" value="TMP65589.1"/>
    <property type="molecule type" value="Genomic_DNA"/>
</dbReference>
<evidence type="ECO:0000313" key="2">
    <source>
        <dbReference type="Proteomes" id="UP000305874"/>
    </source>
</evidence>